<evidence type="ECO:0000259" key="1">
    <source>
        <dbReference type="PROSITE" id="PS50181"/>
    </source>
</evidence>
<dbReference type="Proteomes" id="UP000683000">
    <property type="component" value="Unassembled WGS sequence"/>
</dbReference>
<keyword evidence="3" id="KW-1185">Reference proteome</keyword>
<dbReference type="Pfam" id="PF12937">
    <property type="entry name" value="F-box-like"/>
    <property type="match status" value="1"/>
</dbReference>
<evidence type="ECO:0000313" key="3">
    <source>
        <dbReference type="Proteomes" id="UP000683000"/>
    </source>
</evidence>
<protein>
    <recommendedName>
        <fullName evidence="1">F-box domain-containing protein</fullName>
    </recommendedName>
</protein>
<organism evidence="2 3">
    <name type="scientific">Boletus reticuloceps</name>
    <dbReference type="NCBI Taxonomy" id="495285"/>
    <lineage>
        <taxon>Eukaryota</taxon>
        <taxon>Fungi</taxon>
        <taxon>Dikarya</taxon>
        <taxon>Basidiomycota</taxon>
        <taxon>Agaricomycotina</taxon>
        <taxon>Agaricomycetes</taxon>
        <taxon>Agaricomycetidae</taxon>
        <taxon>Boletales</taxon>
        <taxon>Boletineae</taxon>
        <taxon>Boletaceae</taxon>
        <taxon>Boletoideae</taxon>
        <taxon>Boletus</taxon>
    </lineage>
</organism>
<dbReference type="PROSITE" id="PS50181">
    <property type="entry name" value="FBOX"/>
    <property type="match status" value="1"/>
</dbReference>
<accession>A0A8I3AAF1</accession>
<dbReference type="SUPFAM" id="SSF81383">
    <property type="entry name" value="F-box domain"/>
    <property type="match status" value="1"/>
</dbReference>
<name>A0A8I3AAF1_9AGAM</name>
<dbReference type="AlphaFoldDB" id="A0A8I3AAF1"/>
<feature type="domain" description="F-box" evidence="1">
    <location>
        <begin position="25"/>
        <end position="71"/>
    </location>
</feature>
<comment type="caution">
    <text evidence="2">The sequence shown here is derived from an EMBL/GenBank/DDBJ whole genome shotgun (WGS) entry which is preliminary data.</text>
</comment>
<evidence type="ECO:0000313" key="2">
    <source>
        <dbReference type="EMBL" id="KAG6377948.1"/>
    </source>
</evidence>
<reference evidence="2" key="1">
    <citation type="submission" date="2021-03" db="EMBL/GenBank/DDBJ databases">
        <title>Evolutionary innovations through gain and loss of genes in the ectomycorrhizal Boletales.</title>
        <authorList>
            <person name="Wu G."/>
            <person name="Miyauchi S."/>
            <person name="Morin E."/>
            <person name="Yang Z.-L."/>
            <person name="Xu J."/>
            <person name="Martin F.M."/>
        </authorList>
    </citation>
    <scope>NUCLEOTIDE SEQUENCE</scope>
    <source>
        <strain evidence="2">BR01</strain>
    </source>
</reference>
<sequence length="520" mass="59184">MTHNYSDSVQPDDLQLTKVEPTTISRGYIALPAETLHHILHFLGPLDLIRLQAVSKVFHEIIHDPEFWRTVYATASLPLPSGPFNWQSIHFLQRALVHSTRLARTWTTEPLTLISRKVFTGPRTVEDDRFKWVHGRWLIVSKDMKQLRSRDIETGSEQVLWDHGSFAFWAATWVMNSTGHFIYIAVHLGKGHVTDPVKLLEFVVDDDTEYLSGPEMIDVPTWALSPEAFIPRIRVDSGIAPYAYVSLCSTNKPRQSLIFDPRYRRFYKFPSFRTQIDLLLNYRGAWLPHLVEVYFTRTYLFVLNRSYLIHGNVGHVEVLQVFAFPDIDSDPGPSRDSASDGLADSDTISSIVYELRLTHEILTRDTRSMWLAPIRDAFVDPITTSTTLRFMHTTEEVLPITIVSHDVFSVRGVWNGNLLDASKDGFVRGLCMVGFYADGSVTPNIPMVYKFTVDATGERCVAVIGDPSPPWAELEPARHYEYTMDGMRGRLWHTKGDVLQMDSSGQPVDKDVLAVVADFK</sequence>
<dbReference type="Gene3D" id="1.20.1280.50">
    <property type="match status" value="1"/>
</dbReference>
<dbReference type="SMART" id="SM00256">
    <property type="entry name" value="FBOX"/>
    <property type="match status" value="1"/>
</dbReference>
<dbReference type="CDD" id="cd09917">
    <property type="entry name" value="F-box_SF"/>
    <property type="match status" value="1"/>
</dbReference>
<dbReference type="EMBL" id="JAGFBS010000008">
    <property type="protein sequence ID" value="KAG6377948.1"/>
    <property type="molecule type" value="Genomic_DNA"/>
</dbReference>
<proteinExistence type="predicted"/>
<dbReference type="InterPro" id="IPR001810">
    <property type="entry name" value="F-box_dom"/>
</dbReference>
<dbReference type="InterPro" id="IPR036047">
    <property type="entry name" value="F-box-like_dom_sf"/>
</dbReference>
<dbReference type="OrthoDB" id="3219396at2759"/>
<gene>
    <name evidence="2" type="ORF">JVT61DRAFT_14742</name>
</gene>